<dbReference type="PANTHER" id="PTHR23003">
    <property type="entry name" value="RNA RECOGNITION MOTIF RRM DOMAIN CONTAINING PROTEIN"/>
    <property type="match status" value="1"/>
</dbReference>
<keyword evidence="9" id="KW-0539">Nucleus</keyword>
<dbReference type="PROSITE" id="PS50102">
    <property type="entry name" value="RRM"/>
    <property type="match status" value="2"/>
</dbReference>
<dbReference type="Gene3D" id="3.30.70.330">
    <property type="match status" value="2"/>
</dbReference>
<dbReference type="InterPro" id="IPR035979">
    <property type="entry name" value="RBD_domain_sf"/>
</dbReference>
<dbReference type="InterPro" id="IPR000504">
    <property type="entry name" value="RRM_dom"/>
</dbReference>
<dbReference type="GO" id="GO:0006397">
    <property type="term" value="P:mRNA processing"/>
    <property type="evidence" value="ECO:0007669"/>
    <property type="project" value="UniProtKB-KW"/>
</dbReference>
<sequence length="333" mass="37720">MPRVYIGRLSYNVREKDIQRFFSGYGRLLEIDLKNGYGFVEFEDSRDADDAVYELNGKELCGERVIVEHARGPRRDRDGYSYGSRSGGGGYSSRRTSGRDKYGPPVRTEFRLIVENLSSRCSWQDLKDFMRQAGEVTYADAHKERTNEGVIEFRSYSDMKRALDKLDGTEINGRNIRLIEDKPRTSHRRSYSGSRSRYLVEGYGGGEYKFLLVHRIGSCTNIHVEMSWDEDLSYFLLHVGHDLEEGHEVGVVGVAAVDLEVSRKVAPDPGLGAKVDHVPVQRAENLDQKASLRPSLIGDPVHALEADQRMSMRNLEAGLVLDLVPPKKMEKVM</sequence>
<name>A0A8D1JV31_PIG</name>
<dbReference type="AlphaFoldDB" id="A0A8D1JV31"/>
<evidence type="ECO:0000256" key="4">
    <source>
        <dbReference type="ARBA" id="ARBA00022553"/>
    </source>
</evidence>
<evidence type="ECO:0000313" key="13">
    <source>
        <dbReference type="Ensembl" id="ENSSSCP00050000096.1"/>
    </source>
</evidence>
<gene>
    <name evidence="13" type="primary">SRSF6</name>
</gene>
<evidence type="ECO:0000256" key="9">
    <source>
        <dbReference type="ARBA" id="ARBA00023242"/>
    </source>
</evidence>
<dbReference type="CDD" id="cd12766">
    <property type="entry name" value="RRM2_SRSF6"/>
    <property type="match status" value="1"/>
</dbReference>
<dbReference type="Ensembl" id="ENSSSCT00050000632.1">
    <property type="protein sequence ID" value="ENSSSCP00050000096.1"/>
    <property type="gene ID" value="ENSSSCG00050000579.1"/>
</dbReference>
<comment type="similarity">
    <text evidence="2">Belongs to the splicing factor SR family.</text>
</comment>
<protein>
    <submittedName>
        <fullName evidence="13">Serine and arginine rich splicing factor 6</fullName>
    </submittedName>
</protein>
<dbReference type="GO" id="GO:0003723">
    <property type="term" value="F:RNA binding"/>
    <property type="evidence" value="ECO:0007669"/>
    <property type="project" value="UniProtKB-UniRule"/>
</dbReference>
<dbReference type="PANTHER" id="PTHR23003:SF52">
    <property type="entry name" value="SERINE_ARGININE-RICH SPLICING FACTOR 6"/>
    <property type="match status" value="1"/>
</dbReference>
<dbReference type="GO" id="GO:0016607">
    <property type="term" value="C:nuclear speck"/>
    <property type="evidence" value="ECO:0007669"/>
    <property type="project" value="UniProtKB-SubCell"/>
</dbReference>
<keyword evidence="6" id="KW-0677">Repeat</keyword>
<evidence type="ECO:0000256" key="8">
    <source>
        <dbReference type="ARBA" id="ARBA00023187"/>
    </source>
</evidence>
<feature type="domain" description="RRM" evidence="12">
    <location>
        <begin position="110"/>
        <end position="183"/>
    </location>
</feature>
<evidence type="ECO:0000313" key="14">
    <source>
        <dbReference type="Proteomes" id="UP000694571"/>
    </source>
</evidence>
<dbReference type="InterPro" id="IPR034511">
    <property type="entry name" value="SRSF6_RRM1"/>
</dbReference>
<evidence type="ECO:0000256" key="7">
    <source>
        <dbReference type="ARBA" id="ARBA00022884"/>
    </source>
</evidence>
<dbReference type="SMART" id="SM00360">
    <property type="entry name" value="RRM"/>
    <property type="match status" value="2"/>
</dbReference>
<keyword evidence="8" id="KW-0508">mRNA splicing</keyword>
<dbReference type="GO" id="GO:0008380">
    <property type="term" value="P:RNA splicing"/>
    <property type="evidence" value="ECO:0007669"/>
    <property type="project" value="UniProtKB-KW"/>
</dbReference>
<dbReference type="InterPro" id="IPR012677">
    <property type="entry name" value="Nucleotide-bd_a/b_plait_sf"/>
</dbReference>
<evidence type="ECO:0000256" key="5">
    <source>
        <dbReference type="ARBA" id="ARBA00022664"/>
    </source>
</evidence>
<evidence type="ECO:0000256" key="11">
    <source>
        <dbReference type="SAM" id="MobiDB-lite"/>
    </source>
</evidence>
<feature type="domain" description="RRM" evidence="12">
    <location>
        <begin position="2"/>
        <end position="72"/>
    </location>
</feature>
<evidence type="ECO:0000256" key="1">
    <source>
        <dbReference type="ARBA" id="ARBA00004324"/>
    </source>
</evidence>
<evidence type="ECO:0000256" key="2">
    <source>
        <dbReference type="ARBA" id="ARBA00010269"/>
    </source>
</evidence>
<dbReference type="FunFam" id="3.30.70.330:FF:000190">
    <property type="entry name" value="serine/arginine-rich splicing factor 4 isoform X1"/>
    <property type="match status" value="1"/>
</dbReference>
<keyword evidence="5" id="KW-0507">mRNA processing</keyword>
<evidence type="ECO:0000256" key="10">
    <source>
        <dbReference type="PROSITE-ProRule" id="PRU00176"/>
    </source>
</evidence>
<evidence type="ECO:0000259" key="12">
    <source>
        <dbReference type="PROSITE" id="PS50102"/>
    </source>
</evidence>
<keyword evidence="7 10" id="KW-0694">RNA-binding</keyword>
<feature type="region of interest" description="Disordered" evidence="11">
    <location>
        <begin position="75"/>
        <end position="102"/>
    </location>
</feature>
<keyword evidence="4" id="KW-0597">Phosphoprotein</keyword>
<proteinExistence type="inferred from homology"/>
<dbReference type="InterPro" id="IPR050374">
    <property type="entry name" value="RRT5_SRSF_SR"/>
</dbReference>
<organism evidence="13 14">
    <name type="scientific">Sus scrofa</name>
    <name type="common">Pig</name>
    <dbReference type="NCBI Taxonomy" id="9823"/>
    <lineage>
        <taxon>Eukaryota</taxon>
        <taxon>Metazoa</taxon>
        <taxon>Chordata</taxon>
        <taxon>Craniata</taxon>
        <taxon>Vertebrata</taxon>
        <taxon>Euteleostomi</taxon>
        <taxon>Mammalia</taxon>
        <taxon>Eutheria</taxon>
        <taxon>Laurasiatheria</taxon>
        <taxon>Artiodactyla</taxon>
        <taxon>Suina</taxon>
        <taxon>Suidae</taxon>
        <taxon>Sus</taxon>
    </lineage>
</organism>
<dbReference type="FunFam" id="3.30.70.330:FF:000028">
    <property type="entry name" value="Putative serine/arginine-rich splicing factor 4"/>
    <property type="match status" value="1"/>
</dbReference>
<keyword evidence="3" id="KW-0678">Repressor</keyword>
<evidence type="ECO:0000256" key="6">
    <source>
        <dbReference type="ARBA" id="ARBA00022737"/>
    </source>
</evidence>
<dbReference type="Pfam" id="PF00076">
    <property type="entry name" value="RRM_1"/>
    <property type="match status" value="2"/>
</dbReference>
<dbReference type="SUPFAM" id="SSF54928">
    <property type="entry name" value="RNA-binding domain, RBD"/>
    <property type="match status" value="1"/>
</dbReference>
<accession>A0A8D1JV31</accession>
<evidence type="ECO:0000256" key="3">
    <source>
        <dbReference type="ARBA" id="ARBA00022491"/>
    </source>
</evidence>
<dbReference type="CDD" id="cd12596">
    <property type="entry name" value="RRM1_SRSF6"/>
    <property type="match status" value="1"/>
</dbReference>
<comment type="subcellular location">
    <subcellularLocation>
        <location evidence="1">Nucleus speckle</location>
    </subcellularLocation>
</comment>
<dbReference type="Proteomes" id="UP000694571">
    <property type="component" value="Unplaced"/>
</dbReference>
<reference evidence="13" key="1">
    <citation type="submission" date="2025-08" db="UniProtKB">
        <authorList>
            <consortium name="Ensembl"/>
        </authorList>
    </citation>
    <scope>IDENTIFICATION</scope>
</reference>